<dbReference type="InterPro" id="IPR019715">
    <property type="entry name" value="Haemolysin_XhlA"/>
</dbReference>
<dbReference type="AlphaFoldDB" id="A0A1L5FEG7"/>
<keyword evidence="2" id="KW-0614">Plasmid</keyword>
<keyword evidence="1" id="KW-1133">Transmembrane helix</keyword>
<gene>
    <name evidence="2" type="ORF">BS101_22165</name>
</gene>
<evidence type="ECO:0000313" key="3">
    <source>
        <dbReference type="Proteomes" id="UP000184604"/>
    </source>
</evidence>
<evidence type="ECO:0008006" key="4">
    <source>
        <dbReference type="Google" id="ProtNLM"/>
    </source>
</evidence>
<accession>A0A1L5FEG7</accession>
<feature type="transmembrane region" description="Helical" evidence="1">
    <location>
        <begin position="63"/>
        <end position="82"/>
    </location>
</feature>
<evidence type="ECO:0000313" key="2">
    <source>
        <dbReference type="EMBL" id="APM41412.1"/>
    </source>
</evidence>
<sequence>MSECYDGKLCEEKHKTLNNTVDEHETWLKKHDEEISLIKQDTRENKTDIKNLIKKMDDLISTIKWGLGIFVTVSIFVMGILLKK</sequence>
<dbReference type="SUPFAM" id="SSF58100">
    <property type="entry name" value="Bacterial hemolysins"/>
    <property type="match status" value="1"/>
</dbReference>
<geneLocation type="plasmid" evidence="2">
    <name>unnamed</name>
</geneLocation>
<dbReference type="Pfam" id="PF10779">
    <property type="entry name" value="XhlA"/>
    <property type="match status" value="1"/>
</dbReference>
<dbReference type="OrthoDB" id="1707681at2"/>
<dbReference type="RefSeq" id="WP_073541617.1">
    <property type="nucleotide sequence ID" value="NZ_CP018336.1"/>
</dbReference>
<keyword evidence="1" id="KW-0812">Transmembrane</keyword>
<dbReference type="Proteomes" id="UP000184604">
    <property type="component" value="Plasmid unnamed"/>
</dbReference>
<keyword evidence="1" id="KW-0472">Membrane</keyword>
<reference evidence="2 3" key="1">
    <citation type="submission" date="2016-12" db="EMBL/GenBank/DDBJ databases">
        <title>Complete genome sequence of Clostridium kluyveri JZZ isolated from the pit mud of a Chinese flavor liquor-making factory.</title>
        <authorList>
            <person name="Wang Y."/>
        </authorList>
    </citation>
    <scope>NUCLEOTIDE SEQUENCE [LARGE SCALE GENOMIC DNA]</scope>
    <source>
        <strain evidence="2 3">JZZ</strain>
        <plasmid evidence="3">Plasmid unnamed</plasmid>
    </source>
</reference>
<name>A0A1L5FEG7_CLOKL</name>
<protein>
    <recommendedName>
        <fullName evidence="4">Hemolysin XhlA</fullName>
    </recommendedName>
</protein>
<organism evidence="2 3">
    <name type="scientific">Clostridium kluyveri</name>
    <dbReference type="NCBI Taxonomy" id="1534"/>
    <lineage>
        <taxon>Bacteria</taxon>
        <taxon>Bacillati</taxon>
        <taxon>Bacillota</taxon>
        <taxon>Clostridia</taxon>
        <taxon>Eubacteriales</taxon>
        <taxon>Clostridiaceae</taxon>
        <taxon>Clostridium</taxon>
    </lineage>
</organism>
<dbReference type="EMBL" id="CP018336">
    <property type="protein sequence ID" value="APM41412.1"/>
    <property type="molecule type" value="Genomic_DNA"/>
</dbReference>
<proteinExistence type="predicted"/>
<evidence type="ECO:0000256" key="1">
    <source>
        <dbReference type="SAM" id="Phobius"/>
    </source>
</evidence>